<feature type="binding site" evidence="9">
    <location>
        <position position="100"/>
    </location>
    <ligand>
        <name>5-phospho-alpha-D-ribose 1-diphosphate</name>
        <dbReference type="ChEBI" id="CHEBI:58017"/>
        <note>ligand shared between dimeric partners</note>
    </ligand>
</feature>
<dbReference type="InterPro" id="IPR029057">
    <property type="entry name" value="PRTase-like"/>
</dbReference>
<comment type="function">
    <text evidence="1 9">Catalyzes the transfer of a ribosyl phosphate group from 5-phosphoribose 1-diphosphate to orotate, leading to the formation of orotidine monophosphate (OMP).</text>
</comment>
<feature type="binding site" evidence="9">
    <location>
        <position position="106"/>
    </location>
    <ligand>
        <name>5-phospho-alpha-D-ribose 1-diphosphate</name>
        <dbReference type="ChEBI" id="CHEBI:58017"/>
        <note>ligand shared between dimeric partners</note>
    </ligand>
</feature>
<evidence type="ECO:0000256" key="1">
    <source>
        <dbReference type="ARBA" id="ARBA00003769"/>
    </source>
</evidence>
<protein>
    <recommendedName>
        <fullName evidence="5 9">Orotate phosphoribosyltransferase</fullName>
        <shortName evidence="9">OPRT</shortName>
        <shortName evidence="9">OPRTase</shortName>
        <ecNumber evidence="5 9">2.4.2.10</ecNumber>
    </recommendedName>
</protein>
<keyword evidence="7 9" id="KW-0808">Transferase</keyword>
<evidence type="ECO:0000256" key="4">
    <source>
        <dbReference type="ARBA" id="ARBA00011738"/>
    </source>
</evidence>
<evidence type="ECO:0000256" key="8">
    <source>
        <dbReference type="ARBA" id="ARBA00022975"/>
    </source>
</evidence>
<reference evidence="11 12" key="1">
    <citation type="submission" date="2019-02" db="EMBL/GenBank/DDBJ databases">
        <title>Deep-cultivation of Planctomycetes and their phenomic and genomic characterization uncovers novel biology.</title>
        <authorList>
            <person name="Wiegand S."/>
            <person name="Jogler M."/>
            <person name="Boedeker C."/>
            <person name="Pinto D."/>
            <person name="Vollmers J."/>
            <person name="Rivas-Marin E."/>
            <person name="Kohn T."/>
            <person name="Peeters S.H."/>
            <person name="Heuer A."/>
            <person name="Rast P."/>
            <person name="Oberbeckmann S."/>
            <person name="Bunk B."/>
            <person name="Jeske O."/>
            <person name="Meyerdierks A."/>
            <person name="Storesund J.E."/>
            <person name="Kallscheuer N."/>
            <person name="Luecker S."/>
            <person name="Lage O.M."/>
            <person name="Pohl T."/>
            <person name="Merkel B.J."/>
            <person name="Hornburger P."/>
            <person name="Mueller R.-W."/>
            <person name="Bruemmer F."/>
            <person name="Labrenz M."/>
            <person name="Spormann A.M."/>
            <person name="Op den Camp H."/>
            <person name="Overmann J."/>
            <person name="Amann R."/>
            <person name="Jetten M.S.M."/>
            <person name="Mascher T."/>
            <person name="Medema M.H."/>
            <person name="Devos D.P."/>
            <person name="Kaster A.-K."/>
            <person name="Ovreas L."/>
            <person name="Rohde M."/>
            <person name="Galperin M.Y."/>
            <person name="Jogler C."/>
        </authorList>
    </citation>
    <scope>NUCLEOTIDE SEQUENCE [LARGE SCALE GENOMIC DNA]</scope>
    <source>
        <strain evidence="11 12">Poly30</strain>
    </source>
</reference>
<dbReference type="InterPro" id="IPR004467">
    <property type="entry name" value="Or_phspho_trans_dom"/>
</dbReference>
<dbReference type="EMBL" id="CP036434">
    <property type="protein sequence ID" value="QDV06208.1"/>
    <property type="molecule type" value="Genomic_DNA"/>
</dbReference>
<dbReference type="EC" id="2.4.2.10" evidence="5 9"/>
<dbReference type="UniPathway" id="UPA00070">
    <property type="reaction ID" value="UER00119"/>
</dbReference>
<dbReference type="HAMAP" id="MF_01208">
    <property type="entry name" value="PyrE"/>
    <property type="match status" value="1"/>
</dbReference>
<comment type="catalytic activity">
    <reaction evidence="9">
        <text>orotidine 5'-phosphate + diphosphate = orotate + 5-phospho-alpha-D-ribose 1-diphosphate</text>
        <dbReference type="Rhea" id="RHEA:10380"/>
        <dbReference type="ChEBI" id="CHEBI:30839"/>
        <dbReference type="ChEBI" id="CHEBI:33019"/>
        <dbReference type="ChEBI" id="CHEBI:57538"/>
        <dbReference type="ChEBI" id="CHEBI:58017"/>
        <dbReference type="EC" id="2.4.2.10"/>
    </reaction>
</comment>
<dbReference type="GO" id="GO:0005737">
    <property type="term" value="C:cytoplasm"/>
    <property type="evidence" value="ECO:0007669"/>
    <property type="project" value="TreeGrafter"/>
</dbReference>
<evidence type="ECO:0000313" key="11">
    <source>
        <dbReference type="EMBL" id="QDV06208.1"/>
    </source>
</evidence>
<feature type="domain" description="Phosphoribosyltransferase" evidence="10">
    <location>
        <begin position="49"/>
        <end position="167"/>
    </location>
</feature>
<feature type="binding site" description="in other chain" evidence="9">
    <location>
        <position position="26"/>
    </location>
    <ligand>
        <name>5-phospho-alpha-D-ribose 1-diphosphate</name>
        <dbReference type="ChEBI" id="CHEBI:58017"/>
        <note>ligand shared between dimeric partners</note>
    </ligand>
</feature>
<evidence type="ECO:0000256" key="7">
    <source>
        <dbReference type="ARBA" id="ARBA00022679"/>
    </source>
</evidence>
<dbReference type="Gene3D" id="3.40.50.2020">
    <property type="match status" value="1"/>
</dbReference>
<keyword evidence="6 9" id="KW-0328">Glycosyltransferase</keyword>
<comment type="similarity">
    <text evidence="3 9">Belongs to the purine/pyrimidine phosphoribosyltransferase family. PyrE subfamily.</text>
</comment>
<dbReference type="SUPFAM" id="SSF53271">
    <property type="entry name" value="PRTase-like"/>
    <property type="match status" value="1"/>
</dbReference>
<evidence type="ECO:0000259" key="10">
    <source>
        <dbReference type="Pfam" id="PF00156"/>
    </source>
</evidence>
<dbReference type="PANTHER" id="PTHR46683">
    <property type="entry name" value="OROTATE PHOSPHORIBOSYLTRANSFERASE 1-RELATED"/>
    <property type="match status" value="1"/>
</dbReference>
<dbReference type="GO" id="GO:0046132">
    <property type="term" value="P:pyrimidine ribonucleoside biosynthetic process"/>
    <property type="evidence" value="ECO:0007669"/>
    <property type="project" value="TreeGrafter"/>
</dbReference>
<dbReference type="GO" id="GO:0000287">
    <property type="term" value="F:magnesium ion binding"/>
    <property type="evidence" value="ECO:0007669"/>
    <property type="project" value="UniProtKB-UniRule"/>
</dbReference>
<dbReference type="RefSeq" id="WP_145196187.1">
    <property type="nucleotide sequence ID" value="NZ_CP036434.1"/>
</dbReference>
<evidence type="ECO:0000256" key="6">
    <source>
        <dbReference type="ARBA" id="ARBA00022676"/>
    </source>
</evidence>
<comment type="cofactor">
    <cofactor evidence="9">
        <name>Mg(2+)</name>
        <dbReference type="ChEBI" id="CHEBI:18420"/>
    </cofactor>
</comment>
<dbReference type="GO" id="GO:0006207">
    <property type="term" value="P:'de novo' pyrimidine nucleobase biosynthetic process"/>
    <property type="evidence" value="ECO:0007669"/>
    <property type="project" value="TreeGrafter"/>
</dbReference>
<dbReference type="InterPro" id="IPR000836">
    <property type="entry name" value="PRTase_dom"/>
</dbReference>
<sequence length="227" mass="24825">MSANTGEFIDFMCESGVLTFGDFVTKSGRPTPYFVNTGRYTTGGQMSALGAYYASALEERFHGQYDVLFGPAYKGIPLAVSIAEALFRDHGLDVPFCFNRKEAKGHGEGGVLVGHPLRDGDRVLIVEDVTTAGTSIRETVPILKAAADVRLAGLIVSVDRMERGRDEHRSALEEVGLEFGMPTQAIVNVEQIIERLRPEGDSAHRLDASDMARIETYRAKFGVRAPR</sequence>
<evidence type="ECO:0000256" key="3">
    <source>
        <dbReference type="ARBA" id="ARBA00006340"/>
    </source>
</evidence>
<evidence type="ECO:0000313" key="12">
    <source>
        <dbReference type="Proteomes" id="UP000320390"/>
    </source>
</evidence>
<feature type="binding site" description="in other chain" evidence="9">
    <location>
        <begin position="73"/>
        <end position="74"/>
    </location>
    <ligand>
        <name>5-phospho-alpha-D-ribose 1-diphosphate</name>
        <dbReference type="ChEBI" id="CHEBI:58017"/>
        <note>ligand shared between dimeric partners</note>
    </ligand>
</feature>
<evidence type="ECO:0000256" key="2">
    <source>
        <dbReference type="ARBA" id="ARBA00004889"/>
    </source>
</evidence>
<dbReference type="PANTHER" id="PTHR46683:SF1">
    <property type="entry name" value="OROTATE PHOSPHORIBOSYLTRANSFERASE 1-RELATED"/>
    <property type="match status" value="1"/>
</dbReference>
<accession>A0A518EQ57</accession>
<feature type="binding site" evidence="9">
    <location>
        <position position="104"/>
    </location>
    <ligand>
        <name>5-phospho-alpha-D-ribose 1-diphosphate</name>
        <dbReference type="ChEBI" id="CHEBI:58017"/>
        <note>ligand shared between dimeric partners</note>
    </ligand>
</feature>
<dbReference type="GO" id="GO:0044205">
    <property type="term" value="P:'de novo' UMP biosynthetic process"/>
    <property type="evidence" value="ECO:0007669"/>
    <property type="project" value="UniProtKB-UniRule"/>
</dbReference>
<name>A0A518EQ57_9BACT</name>
<dbReference type="NCBIfam" id="TIGR00336">
    <property type="entry name" value="pyrE"/>
    <property type="match status" value="1"/>
</dbReference>
<dbReference type="AlphaFoldDB" id="A0A518EQ57"/>
<dbReference type="InterPro" id="IPR023031">
    <property type="entry name" value="OPRT"/>
</dbReference>
<evidence type="ECO:0000256" key="5">
    <source>
        <dbReference type="ARBA" id="ARBA00011971"/>
    </source>
</evidence>
<dbReference type="OrthoDB" id="4213751at2"/>
<keyword evidence="12" id="KW-1185">Reference proteome</keyword>
<evidence type="ECO:0000256" key="9">
    <source>
        <dbReference type="HAMAP-Rule" id="MF_01208"/>
    </source>
</evidence>
<dbReference type="GO" id="GO:0004588">
    <property type="term" value="F:orotate phosphoribosyltransferase activity"/>
    <property type="evidence" value="ECO:0007669"/>
    <property type="project" value="UniProtKB-UniRule"/>
</dbReference>
<feature type="binding site" evidence="9">
    <location>
        <position position="131"/>
    </location>
    <ligand>
        <name>orotate</name>
        <dbReference type="ChEBI" id="CHEBI:30839"/>
    </ligand>
</feature>
<keyword evidence="8 9" id="KW-0665">Pyrimidine biosynthesis</keyword>
<dbReference type="CDD" id="cd06223">
    <property type="entry name" value="PRTases_typeI"/>
    <property type="match status" value="1"/>
</dbReference>
<dbReference type="Pfam" id="PF00156">
    <property type="entry name" value="Pribosyltran"/>
    <property type="match status" value="1"/>
</dbReference>
<dbReference type="Proteomes" id="UP000320390">
    <property type="component" value="Chromosome"/>
</dbReference>
<comment type="caution">
    <text evidence="9">Lacks conserved residue(s) required for the propagation of feature annotation.</text>
</comment>
<comment type="pathway">
    <text evidence="2 9">Pyrimidine metabolism; UMP biosynthesis via de novo pathway; UMP from orotate: step 1/2.</text>
</comment>
<comment type="subunit">
    <text evidence="4 9">Homodimer.</text>
</comment>
<gene>
    <name evidence="9 11" type="primary">pyrE</name>
    <name evidence="11" type="ORF">Poly30_17150</name>
</gene>
<proteinExistence type="inferred from homology"/>
<feature type="binding site" description="in other chain" evidence="9">
    <location>
        <begin position="127"/>
        <end position="135"/>
    </location>
    <ligand>
        <name>5-phospho-alpha-D-ribose 1-diphosphate</name>
        <dbReference type="ChEBI" id="CHEBI:58017"/>
        <note>ligand shared between dimeric partners</note>
    </ligand>
</feature>
<feature type="binding site" description="in other chain" evidence="9">
    <location>
        <position position="101"/>
    </location>
    <ligand>
        <name>5-phospho-alpha-D-ribose 1-diphosphate</name>
        <dbReference type="ChEBI" id="CHEBI:58017"/>
        <note>ligand shared between dimeric partners</note>
    </ligand>
</feature>
<feature type="binding site" evidence="9">
    <location>
        <position position="160"/>
    </location>
    <ligand>
        <name>orotate</name>
        <dbReference type="ChEBI" id="CHEBI:30839"/>
    </ligand>
</feature>
<keyword evidence="9" id="KW-0460">Magnesium</keyword>
<organism evidence="11 12">
    <name type="scientific">Saltatorellus ferox</name>
    <dbReference type="NCBI Taxonomy" id="2528018"/>
    <lineage>
        <taxon>Bacteria</taxon>
        <taxon>Pseudomonadati</taxon>
        <taxon>Planctomycetota</taxon>
        <taxon>Planctomycetia</taxon>
        <taxon>Planctomycetia incertae sedis</taxon>
        <taxon>Saltatorellus</taxon>
    </lineage>
</organism>